<dbReference type="Gene3D" id="3.30.70.920">
    <property type="match status" value="1"/>
</dbReference>
<reference evidence="2 3" key="1">
    <citation type="submission" date="2018-05" db="EMBL/GenBank/DDBJ databases">
        <title>Pedobacter paludis sp. nov., isolated from wetland soil.</title>
        <authorList>
            <person name="Zhang Y."/>
            <person name="Wang G."/>
        </authorList>
    </citation>
    <scope>NUCLEOTIDE SEQUENCE [LARGE SCALE GENOMIC DNA]</scope>
    <source>
        <strain evidence="2 3">KCTC22721</strain>
    </source>
</reference>
<evidence type="ECO:0000259" key="1">
    <source>
        <dbReference type="Pfam" id="PF01037"/>
    </source>
</evidence>
<evidence type="ECO:0000313" key="3">
    <source>
        <dbReference type="Proteomes" id="UP000245379"/>
    </source>
</evidence>
<sequence length="108" mass="12486">MLAISRKRLRSSISKKSEIFLPPFPLVQLKNHGQDSIDIFKQEMGRHAQVMECYHVTGNFDFMLKIVTIDMTAYNDFLRENISANPLVGKIQSFMVLSQSKRETAYMI</sequence>
<name>A0A317EIN6_9SPHI</name>
<keyword evidence="3" id="KW-1185">Reference proteome</keyword>
<comment type="caution">
    <text evidence="2">The sequence shown here is derived from an EMBL/GenBank/DDBJ whole genome shotgun (WGS) entry which is preliminary data.</text>
</comment>
<feature type="domain" description="Transcription regulator AsnC/Lrp ligand binding" evidence="1">
    <location>
        <begin position="27"/>
        <end position="99"/>
    </location>
</feature>
<evidence type="ECO:0000313" key="2">
    <source>
        <dbReference type="EMBL" id="PWS26205.1"/>
    </source>
</evidence>
<dbReference type="EMBL" id="QGNZ01000004">
    <property type="protein sequence ID" value="PWS26205.1"/>
    <property type="molecule type" value="Genomic_DNA"/>
</dbReference>
<proteinExistence type="predicted"/>
<dbReference type="Proteomes" id="UP000245379">
    <property type="component" value="Unassembled WGS sequence"/>
</dbReference>
<dbReference type="InterPro" id="IPR011008">
    <property type="entry name" value="Dimeric_a/b-barrel"/>
</dbReference>
<accession>A0A317EIN6</accession>
<dbReference type="AlphaFoldDB" id="A0A317EIN6"/>
<organism evidence="2 3">
    <name type="scientific">Pedobacter yonginense</name>
    <dbReference type="NCBI Taxonomy" id="651869"/>
    <lineage>
        <taxon>Bacteria</taxon>
        <taxon>Pseudomonadati</taxon>
        <taxon>Bacteroidota</taxon>
        <taxon>Sphingobacteriia</taxon>
        <taxon>Sphingobacteriales</taxon>
        <taxon>Sphingobacteriaceae</taxon>
        <taxon>Pedobacter</taxon>
    </lineage>
</organism>
<gene>
    <name evidence="2" type="ORF">DHW03_15540</name>
</gene>
<dbReference type="SUPFAM" id="SSF54909">
    <property type="entry name" value="Dimeric alpha+beta barrel"/>
    <property type="match status" value="1"/>
</dbReference>
<dbReference type="Pfam" id="PF01037">
    <property type="entry name" value="AsnC_trans_reg"/>
    <property type="match status" value="1"/>
</dbReference>
<dbReference type="InterPro" id="IPR019887">
    <property type="entry name" value="Tscrpt_reg_AsnC/Lrp_C"/>
</dbReference>
<dbReference type="OrthoDB" id="9800326at2"/>
<protein>
    <recommendedName>
        <fullName evidence="1">Transcription regulator AsnC/Lrp ligand binding domain-containing protein</fullName>
    </recommendedName>
</protein>